<evidence type="ECO:0000313" key="1">
    <source>
        <dbReference type="EMBL" id="CAB4587125.1"/>
    </source>
</evidence>
<name>A0A6J6FIM2_9ZZZZ</name>
<dbReference type="AlphaFoldDB" id="A0A6J6FIM2"/>
<accession>A0A6J6FIM2</accession>
<gene>
    <name evidence="1" type="ORF">UFOPK1762_01090</name>
</gene>
<proteinExistence type="predicted"/>
<protein>
    <submittedName>
        <fullName evidence="1">Unannotated protein</fullName>
    </submittedName>
</protein>
<dbReference type="EMBL" id="CAEZTY010000037">
    <property type="protein sequence ID" value="CAB4587125.1"/>
    <property type="molecule type" value="Genomic_DNA"/>
</dbReference>
<organism evidence="1">
    <name type="scientific">freshwater metagenome</name>
    <dbReference type="NCBI Taxonomy" id="449393"/>
    <lineage>
        <taxon>unclassified sequences</taxon>
        <taxon>metagenomes</taxon>
        <taxon>ecological metagenomes</taxon>
    </lineage>
</organism>
<reference evidence="1" key="1">
    <citation type="submission" date="2020-05" db="EMBL/GenBank/DDBJ databases">
        <authorList>
            <person name="Chiriac C."/>
            <person name="Salcher M."/>
            <person name="Ghai R."/>
            <person name="Kavagutti S V."/>
        </authorList>
    </citation>
    <scope>NUCLEOTIDE SEQUENCE</scope>
</reference>
<sequence>MSAHAQVVALGDIVGENNAAAFAESTQCSEENWSLEVLGLIDNDKRIGEASSADMRERKNLKEFAMDNFIDDLGASDCFEAIEYRRCPWAHLFEFRARQVSEVLSADGIKRSEDNNAFVAALFEHRLQTCGKSEHAFSGSCRAAKRDDSNGLIGKKIDGDALFGRTTANVEQLAITANKVQ</sequence>